<dbReference type="SUPFAM" id="SSF50729">
    <property type="entry name" value="PH domain-like"/>
    <property type="match status" value="1"/>
</dbReference>
<feature type="domain" description="CRIB" evidence="5">
    <location>
        <begin position="292"/>
        <end position="305"/>
    </location>
</feature>
<comment type="subcellular location">
    <subcellularLocation>
        <location evidence="1">Nucleus</location>
    </subcellularLocation>
</comment>
<evidence type="ECO:0000313" key="8">
    <source>
        <dbReference type="EMBL" id="EYC32005.1"/>
    </source>
</evidence>
<feature type="compositionally biased region" description="Basic and acidic residues" evidence="4">
    <location>
        <begin position="632"/>
        <end position="650"/>
    </location>
</feature>
<feature type="domain" description="WH2" evidence="7">
    <location>
        <begin position="646"/>
        <end position="665"/>
    </location>
</feature>
<protein>
    <recommendedName>
        <fullName evidence="10">WH1 domain-containing protein</fullName>
    </recommendedName>
</protein>
<dbReference type="InterPro" id="IPR011993">
    <property type="entry name" value="PH-like_dom_sf"/>
</dbReference>
<evidence type="ECO:0000313" key="9">
    <source>
        <dbReference type="Proteomes" id="UP000024635"/>
    </source>
</evidence>
<evidence type="ECO:0000259" key="6">
    <source>
        <dbReference type="PROSITE" id="PS50229"/>
    </source>
</evidence>
<dbReference type="GO" id="GO:0005634">
    <property type="term" value="C:nucleus"/>
    <property type="evidence" value="ECO:0007669"/>
    <property type="project" value="UniProtKB-SubCell"/>
</dbReference>
<keyword evidence="2" id="KW-0677">Repeat</keyword>
<dbReference type="InterPro" id="IPR000697">
    <property type="entry name" value="WH1/EVH1_dom"/>
</dbReference>
<dbReference type="GO" id="GO:0003779">
    <property type="term" value="F:actin binding"/>
    <property type="evidence" value="ECO:0007669"/>
    <property type="project" value="InterPro"/>
</dbReference>
<organism evidence="8 9">
    <name type="scientific">Ancylostoma ceylanicum</name>
    <dbReference type="NCBI Taxonomy" id="53326"/>
    <lineage>
        <taxon>Eukaryota</taxon>
        <taxon>Metazoa</taxon>
        <taxon>Ecdysozoa</taxon>
        <taxon>Nematoda</taxon>
        <taxon>Chromadorea</taxon>
        <taxon>Rhabditida</taxon>
        <taxon>Rhabditina</taxon>
        <taxon>Rhabditomorpha</taxon>
        <taxon>Strongyloidea</taxon>
        <taxon>Ancylostomatidae</taxon>
        <taxon>Ancylostomatinae</taxon>
        <taxon>Ancylostoma</taxon>
    </lineage>
</organism>
<feature type="compositionally biased region" description="Low complexity" evidence="4">
    <location>
        <begin position="575"/>
        <end position="590"/>
    </location>
</feature>
<evidence type="ECO:0000256" key="1">
    <source>
        <dbReference type="ARBA" id="ARBA00004123"/>
    </source>
</evidence>
<feature type="compositionally biased region" description="Acidic residues" evidence="4">
    <location>
        <begin position="704"/>
        <end position="718"/>
    </location>
</feature>
<gene>
    <name evidence="8" type="primary">Acey_s0003.g1348</name>
    <name evidence="8" type="ORF">Y032_0003g1348</name>
</gene>
<feature type="region of interest" description="Disordered" evidence="4">
    <location>
        <begin position="224"/>
        <end position="246"/>
    </location>
</feature>
<feature type="compositionally biased region" description="Pro residues" evidence="4">
    <location>
        <begin position="605"/>
        <end position="631"/>
    </location>
</feature>
<dbReference type="PROSITE" id="PS50229">
    <property type="entry name" value="WH1"/>
    <property type="match status" value="1"/>
</dbReference>
<evidence type="ECO:0000259" key="7">
    <source>
        <dbReference type="PROSITE" id="PS51082"/>
    </source>
</evidence>
<evidence type="ECO:0008006" key="10">
    <source>
        <dbReference type="Google" id="ProtNLM"/>
    </source>
</evidence>
<comment type="caution">
    <text evidence="8">The sequence shown here is derived from an EMBL/GenBank/DDBJ whole genome shotgun (WGS) entry which is preliminary data.</text>
</comment>
<sequence length="718" mass="80151">MHIQLVIQMTLTFSSKKHRYSVYDVLLDTSVDSQLYGENNNNSKLIESLLYDSEEIYYRLPMTIVDVRNEVYEVPTSATPRMSVFYGTRENRISSHLTSEERRSILAYLEPSAKALCTGVCQLLQAEGNTWSDTKVGVICFIRDPHVKEYLLALLLPKPDGRYPARVLWTMSVSAFFETEKTSDDHLLTFIMESYPRDVCGLNFYDPIEADEFHRILITENRSRISRRAAQPKRQAPPPPSQAGGIEEIDRLTELTMPALLTDDNEKKRRSFLGGIFTIKRKKKKERKRLDISAPSHFQHVEHLGLESLSPEDQETFHNLIKAVDIEPGNEAQMKLIRDIVATRGSEVRSSLRIKRNTVRPSESFVRSSPHNNSLADTRNSMMVAHKQQRRTPREVKKGSLHKRVDQEAAHSALALSLPQEHTLEDYLNPDWGATPSFDAQPKVPAVVEPRDSSAQISKRKENSESLGFTTVMKITLKKCKVKDPHSGRASWVATEEEEAPPPPSRFESMSYRSPVGRRKTPPMLPAYRTSPPSERPPRLSEAKKPDTIPSWRIEIPLPNGTQAPTHSPPPTPPSSQSSPVPQRAAAAATAPPPAPPLTSTGPALIPPAPGPPPPPPPPGLLSPAPTPPPSEVKHRVSEVSQNAHDRKSFLEEIQNVDKARLRHVDVDSAPKNLPNGDSLPGDGGLLSAIQAELDKRREYIATDSDEESDSTDSDWTD</sequence>
<dbReference type="STRING" id="53326.A0A016VX78"/>
<feature type="region of interest" description="Disordered" evidence="4">
    <location>
        <begin position="483"/>
        <end position="650"/>
    </location>
</feature>
<dbReference type="PROSITE" id="PS50108">
    <property type="entry name" value="CRIB"/>
    <property type="match status" value="1"/>
</dbReference>
<evidence type="ECO:0000256" key="4">
    <source>
        <dbReference type="SAM" id="MobiDB-lite"/>
    </source>
</evidence>
<dbReference type="InterPro" id="IPR003124">
    <property type="entry name" value="WH2_dom"/>
</dbReference>
<dbReference type="PRINTS" id="PR01217">
    <property type="entry name" value="PRICHEXTENSN"/>
</dbReference>
<dbReference type="PROSITE" id="PS51082">
    <property type="entry name" value="WH2"/>
    <property type="match status" value="1"/>
</dbReference>
<keyword evidence="9" id="KW-1185">Reference proteome</keyword>
<evidence type="ECO:0000256" key="3">
    <source>
        <dbReference type="ARBA" id="ARBA00023242"/>
    </source>
</evidence>
<dbReference type="EMBL" id="JARK01001339">
    <property type="protein sequence ID" value="EYC32005.1"/>
    <property type="molecule type" value="Genomic_DNA"/>
</dbReference>
<reference evidence="9" key="1">
    <citation type="journal article" date="2015" name="Nat. Genet.">
        <title>The genome and transcriptome of the zoonotic hookworm Ancylostoma ceylanicum identify infection-specific gene families.</title>
        <authorList>
            <person name="Schwarz E.M."/>
            <person name="Hu Y."/>
            <person name="Antoshechkin I."/>
            <person name="Miller M.M."/>
            <person name="Sternberg P.W."/>
            <person name="Aroian R.V."/>
        </authorList>
    </citation>
    <scope>NUCLEOTIDE SEQUENCE</scope>
    <source>
        <strain evidence="9">HY135</strain>
    </source>
</reference>
<feature type="region of interest" description="Disordered" evidence="4">
    <location>
        <begin position="667"/>
        <end position="686"/>
    </location>
</feature>
<feature type="domain" description="WH1" evidence="6">
    <location>
        <begin position="108"/>
        <end position="224"/>
    </location>
</feature>
<proteinExistence type="predicted"/>
<dbReference type="OrthoDB" id="5847350at2759"/>
<dbReference type="AlphaFoldDB" id="A0A016VX78"/>
<dbReference type="Gene3D" id="2.30.29.30">
    <property type="entry name" value="Pleckstrin-homology domain (PH domain)/Phosphotyrosine-binding domain (PTB)"/>
    <property type="match status" value="1"/>
</dbReference>
<evidence type="ECO:0000256" key="2">
    <source>
        <dbReference type="ARBA" id="ARBA00022737"/>
    </source>
</evidence>
<evidence type="ECO:0000259" key="5">
    <source>
        <dbReference type="PROSITE" id="PS50108"/>
    </source>
</evidence>
<dbReference type="InterPro" id="IPR000095">
    <property type="entry name" value="CRIB_dom"/>
</dbReference>
<keyword evidence="3" id="KW-0539">Nucleus</keyword>
<dbReference type="Proteomes" id="UP000024635">
    <property type="component" value="Unassembled WGS sequence"/>
</dbReference>
<name>A0A016VX78_9BILA</name>
<accession>A0A016VX78</accession>
<feature type="region of interest" description="Disordered" evidence="4">
    <location>
        <begin position="698"/>
        <end position="718"/>
    </location>
</feature>
<feature type="compositionally biased region" description="Basic and acidic residues" evidence="4">
    <location>
        <begin position="536"/>
        <end position="547"/>
    </location>
</feature>